<evidence type="ECO:0000256" key="1">
    <source>
        <dbReference type="ARBA" id="ARBA00022679"/>
    </source>
</evidence>
<dbReference type="EC" id="2.3.1.-" evidence="4"/>
<accession>A0A9X1DC27</accession>
<feature type="domain" description="N-acetyltransferase" evidence="3">
    <location>
        <begin position="21"/>
        <end position="167"/>
    </location>
</feature>
<dbReference type="AlphaFoldDB" id="A0A9X1DC27"/>
<dbReference type="InterPro" id="IPR000182">
    <property type="entry name" value="GNAT_dom"/>
</dbReference>
<dbReference type="EMBL" id="JAHGAW010000005">
    <property type="protein sequence ID" value="MBT2186903.1"/>
    <property type="molecule type" value="Genomic_DNA"/>
</dbReference>
<evidence type="ECO:0000313" key="5">
    <source>
        <dbReference type="Proteomes" id="UP001138757"/>
    </source>
</evidence>
<dbReference type="Proteomes" id="UP001138757">
    <property type="component" value="Unassembled WGS sequence"/>
</dbReference>
<dbReference type="CDD" id="cd04301">
    <property type="entry name" value="NAT_SF"/>
    <property type="match status" value="1"/>
</dbReference>
<evidence type="ECO:0000259" key="3">
    <source>
        <dbReference type="PROSITE" id="PS51186"/>
    </source>
</evidence>
<name>A0A9X1DC27_9SPHN</name>
<dbReference type="PANTHER" id="PTHR43877:SF1">
    <property type="entry name" value="ACETYLTRANSFERASE"/>
    <property type="match status" value="1"/>
</dbReference>
<dbReference type="PROSITE" id="PS51186">
    <property type="entry name" value="GNAT"/>
    <property type="match status" value="1"/>
</dbReference>
<sequence>MFVPSGLLPGAAWPYSAGMTAILRTATQADLAPMQALYRHLDPDAPPADPAAAEAALEALLASRLAHLLVADQAGVLVASCLLLVIPNLTRGVRPFAIIENVVTHADFRRQGLATRLLHLAQERARAAGCYKLMLAAGRREEGILRFYERAGFTRGGKTFFEMRWLD</sequence>
<evidence type="ECO:0000256" key="2">
    <source>
        <dbReference type="ARBA" id="ARBA00023315"/>
    </source>
</evidence>
<dbReference type="SUPFAM" id="SSF55729">
    <property type="entry name" value="Acyl-CoA N-acyltransferases (Nat)"/>
    <property type="match status" value="1"/>
</dbReference>
<evidence type="ECO:0000313" key="4">
    <source>
        <dbReference type="EMBL" id="MBT2186903.1"/>
    </source>
</evidence>
<keyword evidence="1 4" id="KW-0808">Transferase</keyword>
<dbReference type="Gene3D" id="3.40.630.30">
    <property type="match status" value="1"/>
</dbReference>
<dbReference type="InterPro" id="IPR016181">
    <property type="entry name" value="Acyl_CoA_acyltransferase"/>
</dbReference>
<gene>
    <name evidence="4" type="ORF">KK488_08080</name>
</gene>
<keyword evidence="2 4" id="KW-0012">Acyltransferase</keyword>
<comment type="caution">
    <text evidence="4">The sequence shown here is derived from an EMBL/GenBank/DDBJ whole genome shotgun (WGS) entry which is preliminary data.</text>
</comment>
<proteinExistence type="predicted"/>
<reference evidence="4" key="1">
    <citation type="submission" date="2021-05" db="EMBL/GenBank/DDBJ databases">
        <title>Genome of Sphingobium sp. strain.</title>
        <authorList>
            <person name="Fan R."/>
        </authorList>
    </citation>
    <scope>NUCLEOTIDE SEQUENCE</scope>
    <source>
        <strain evidence="4">H33</strain>
    </source>
</reference>
<organism evidence="4 5">
    <name type="scientific">Sphingobium nicotianae</name>
    <dbReference type="NCBI Taxonomy" id="2782607"/>
    <lineage>
        <taxon>Bacteria</taxon>
        <taxon>Pseudomonadati</taxon>
        <taxon>Pseudomonadota</taxon>
        <taxon>Alphaproteobacteria</taxon>
        <taxon>Sphingomonadales</taxon>
        <taxon>Sphingomonadaceae</taxon>
        <taxon>Sphingobium</taxon>
    </lineage>
</organism>
<dbReference type="PANTHER" id="PTHR43877">
    <property type="entry name" value="AMINOALKYLPHOSPHONATE N-ACETYLTRANSFERASE-RELATED-RELATED"/>
    <property type="match status" value="1"/>
</dbReference>
<dbReference type="GO" id="GO:0016747">
    <property type="term" value="F:acyltransferase activity, transferring groups other than amino-acyl groups"/>
    <property type="evidence" value="ECO:0007669"/>
    <property type="project" value="InterPro"/>
</dbReference>
<protein>
    <submittedName>
        <fullName evidence="4">GNAT family N-acetyltransferase</fullName>
        <ecNumber evidence="4">2.3.1.-</ecNumber>
    </submittedName>
</protein>
<dbReference type="InterPro" id="IPR050832">
    <property type="entry name" value="Bact_Acetyltransf"/>
</dbReference>
<dbReference type="Pfam" id="PF00583">
    <property type="entry name" value="Acetyltransf_1"/>
    <property type="match status" value="1"/>
</dbReference>
<keyword evidence="5" id="KW-1185">Reference proteome</keyword>